<evidence type="ECO:0008006" key="2">
    <source>
        <dbReference type="Google" id="ProtNLM"/>
    </source>
</evidence>
<sequence>MTTDCPYFTGGMRCDGELVCDDTVTTHMGITTGVNSNLVKESFHCETCGRKFERTYQWELIEEKK</sequence>
<comment type="caution">
    <text evidence="1">The sequence shown here is derived from an EMBL/GenBank/DDBJ whole genome shotgun (WGS) entry which is preliminary data.</text>
</comment>
<dbReference type="AlphaFoldDB" id="A0A0F9E2M7"/>
<evidence type="ECO:0000313" key="1">
    <source>
        <dbReference type="EMBL" id="KKL18328.1"/>
    </source>
</evidence>
<gene>
    <name evidence="1" type="ORF">LCGC14_2476630</name>
</gene>
<accession>A0A0F9E2M7</accession>
<reference evidence="1" key="1">
    <citation type="journal article" date="2015" name="Nature">
        <title>Complex archaea that bridge the gap between prokaryotes and eukaryotes.</title>
        <authorList>
            <person name="Spang A."/>
            <person name="Saw J.H."/>
            <person name="Jorgensen S.L."/>
            <person name="Zaremba-Niedzwiedzka K."/>
            <person name="Martijn J."/>
            <person name="Lind A.E."/>
            <person name="van Eijk R."/>
            <person name="Schleper C."/>
            <person name="Guy L."/>
            <person name="Ettema T.J."/>
        </authorList>
    </citation>
    <scope>NUCLEOTIDE SEQUENCE</scope>
</reference>
<proteinExistence type="predicted"/>
<dbReference type="EMBL" id="LAZR01038912">
    <property type="protein sequence ID" value="KKL18328.1"/>
    <property type="molecule type" value="Genomic_DNA"/>
</dbReference>
<organism evidence="1">
    <name type="scientific">marine sediment metagenome</name>
    <dbReference type="NCBI Taxonomy" id="412755"/>
    <lineage>
        <taxon>unclassified sequences</taxon>
        <taxon>metagenomes</taxon>
        <taxon>ecological metagenomes</taxon>
    </lineage>
</organism>
<protein>
    <recommendedName>
        <fullName evidence="2">C2H2-type domain-containing protein</fullName>
    </recommendedName>
</protein>
<name>A0A0F9E2M7_9ZZZZ</name>